<evidence type="ECO:0000256" key="1">
    <source>
        <dbReference type="SAM" id="SignalP"/>
    </source>
</evidence>
<accession>A0ABT1RN42</accession>
<dbReference type="PROSITE" id="PS51257">
    <property type="entry name" value="PROKAR_LIPOPROTEIN"/>
    <property type="match status" value="1"/>
</dbReference>
<dbReference type="Proteomes" id="UP001524502">
    <property type="component" value="Unassembled WGS sequence"/>
</dbReference>
<evidence type="ECO:0000313" key="2">
    <source>
        <dbReference type="EMBL" id="MCQ4636341.1"/>
    </source>
</evidence>
<sequence length="340" mass="35710">MKRVLLAAALVLSMVFITACGSSSEDSKKSSDGDTLKTGFAVTSSVENSKDAGKEDGLAQTDSTAFGVLVDSDGVIVKCVIDSAQTKINFSKEGKLLTPLDKPVPTKYELGDDYGLHKASSLGKDWKDQITAFCDYVQGKTLDEVKGISVDEKTAPKDEELASSVTIKIGGFIEGLDKAVSDAKDRGAKKGDTLGLGIVTRIDKSKDAGAEDGLAQANSSYALASFNGDGQVTSCVIDGSQSNLNFNSQGKFTSDLTAPQKTKAGMGDDYGMKAKSGIGKEWYEQSAAYSDYVLGKTEKEITDVAVNKEGSPADPELASSVTISVGDFNGCITKAFNMAR</sequence>
<comment type="caution">
    <text evidence="2">The sequence shown here is derived from an EMBL/GenBank/DDBJ whole genome shotgun (WGS) entry which is preliminary data.</text>
</comment>
<feature type="chain" id="PRO_5045916461" evidence="1">
    <location>
        <begin position="20"/>
        <end position="340"/>
    </location>
</feature>
<keyword evidence="3" id="KW-1185">Reference proteome</keyword>
<name>A0ABT1RN42_9FIRM</name>
<keyword evidence="1" id="KW-0732">Signal</keyword>
<gene>
    <name evidence="2" type="ORF">NE619_06340</name>
</gene>
<feature type="signal peptide" evidence="1">
    <location>
        <begin position="1"/>
        <end position="19"/>
    </location>
</feature>
<dbReference type="EMBL" id="JANFXK010000005">
    <property type="protein sequence ID" value="MCQ4636341.1"/>
    <property type="molecule type" value="Genomic_DNA"/>
</dbReference>
<proteinExistence type="predicted"/>
<evidence type="ECO:0000313" key="3">
    <source>
        <dbReference type="Proteomes" id="UP001524502"/>
    </source>
</evidence>
<reference evidence="2 3" key="1">
    <citation type="submission" date="2022-06" db="EMBL/GenBank/DDBJ databases">
        <title>Isolation of gut microbiota from human fecal samples.</title>
        <authorList>
            <person name="Pamer E.G."/>
            <person name="Barat B."/>
            <person name="Waligurski E."/>
            <person name="Medina S."/>
            <person name="Paddock L."/>
            <person name="Mostad J."/>
        </authorList>
    </citation>
    <scope>NUCLEOTIDE SEQUENCE [LARGE SCALE GENOMIC DNA]</scope>
    <source>
        <strain evidence="2 3">SL.3.17</strain>
    </source>
</reference>
<dbReference type="Gene3D" id="3.90.1010.20">
    <property type="match status" value="2"/>
</dbReference>
<protein>
    <submittedName>
        <fullName evidence="2">Uncharacterized protein</fullName>
    </submittedName>
</protein>
<dbReference type="RefSeq" id="WP_256131525.1">
    <property type="nucleotide sequence ID" value="NZ_JANFXK010000005.1"/>
</dbReference>
<organism evidence="2 3">
    <name type="scientific">Anaerovorax odorimutans</name>
    <dbReference type="NCBI Taxonomy" id="109327"/>
    <lineage>
        <taxon>Bacteria</taxon>
        <taxon>Bacillati</taxon>
        <taxon>Bacillota</taxon>
        <taxon>Clostridia</taxon>
        <taxon>Peptostreptococcales</taxon>
        <taxon>Anaerovoracaceae</taxon>
        <taxon>Anaerovorax</taxon>
    </lineage>
</organism>